<dbReference type="AlphaFoldDB" id="A0A0F9QR04"/>
<organism evidence="2">
    <name type="scientific">marine sediment metagenome</name>
    <dbReference type="NCBI Taxonomy" id="412755"/>
    <lineage>
        <taxon>unclassified sequences</taxon>
        <taxon>metagenomes</taxon>
        <taxon>ecological metagenomes</taxon>
    </lineage>
</organism>
<name>A0A0F9QR04_9ZZZZ</name>
<protein>
    <submittedName>
        <fullName evidence="2">Uncharacterized protein</fullName>
    </submittedName>
</protein>
<feature type="transmembrane region" description="Helical" evidence="1">
    <location>
        <begin position="124"/>
        <end position="146"/>
    </location>
</feature>
<accession>A0A0F9QR04</accession>
<evidence type="ECO:0000313" key="2">
    <source>
        <dbReference type="EMBL" id="KKN07673.1"/>
    </source>
</evidence>
<dbReference type="EMBL" id="LAZR01004541">
    <property type="protein sequence ID" value="KKN07673.1"/>
    <property type="molecule type" value="Genomic_DNA"/>
</dbReference>
<proteinExistence type="predicted"/>
<feature type="transmembrane region" description="Helical" evidence="1">
    <location>
        <begin position="15"/>
        <end position="39"/>
    </location>
</feature>
<gene>
    <name evidence="2" type="ORF">LCGC14_1064460</name>
</gene>
<sequence length="152" mass="17461">MDFLEVLKWSITEYFIIWGLIPLWVTIPLAILVIWFTYCKYKAPQRIARLWMVSFTSAWFSGRDDVLNKDAIDIWASQEAELALAGKLNQQNCPDAIYKQQEKQGQKDWSFSATWCNASPTEKLIYKILIGLAILVTLAQLTILLLKALGVF</sequence>
<keyword evidence="1" id="KW-0812">Transmembrane</keyword>
<evidence type="ECO:0000256" key="1">
    <source>
        <dbReference type="SAM" id="Phobius"/>
    </source>
</evidence>
<keyword evidence="1" id="KW-0472">Membrane</keyword>
<comment type="caution">
    <text evidence="2">The sequence shown here is derived from an EMBL/GenBank/DDBJ whole genome shotgun (WGS) entry which is preliminary data.</text>
</comment>
<reference evidence="2" key="1">
    <citation type="journal article" date="2015" name="Nature">
        <title>Complex archaea that bridge the gap between prokaryotes and eukaryotes.</title>
        <authorList>
            <person name="Spang A."/>
            <person name="Saw J.H."/>
            <person name="Jorgensen S.L."/>
            <person name="Zaremba-Niedzwiedzka K."/>
            <person name="Martijn J."/>
            <person name="Lind A.E."/>
            <person name="van Eijk R."/>
            <person name="Schleper C."/>
            <person name="Guy L."/>
            <person name="Ettema T.J."/>
        </authorList>
    </citation>
    <scope>NUCLEOTIDE SEQUENCE</scope>
</reference>
<keyword evidence="1" id="KW-1133">Transmembrane helix</keyword>